<evidence type="ECO:0000256" key="7">
    <source>
        <dbReference type="ARBA" id="ARBA00023015"/>
    </source>
</evidence>
<dbReference type="PANTHER" id="PTHR32071">
    <property type="entry name" value="TRANSCRIPTIONAL REGULATORY PROTEIN"/>
    <property type="match status" value="1"/>
</dbReference>
<dbReference type="InterPro" id="IPR001610">
    <property type="entry name" value="PAC"/>
</dbReference>
<dbReference type="SUPFAM" id="SSF52540">
    <property type="entry name" value="P-loop containing nucleoside triphosphate hydrolases"/>
    <property type="match status" value="1"/>
</dbReference>
<feature type="domain" description="PAC" evidence="14">
    <location>
        <begin position="220"/>
        <end position="272"/>
    </location>
</feature>
<keyword evidence="8" id="KW-0238">DNA-binding</keyword>
<dbReference type="InterPro" id="IPR003593">
    <property type="entry name" value="AAA+_ATPase"/>
</dbReference>
<dbReference type="RefSeq" id="WP_092647415.1">
    <property type="nucleotide sequence ID" value="NZ_FNPX01000017.1"/>
</dbReference>
<organism evidence="15 16">
    <name type="scientific">Jannaschia faecimaris</name>
    <dbReference type="NCBI Taxonomy" id="1244108"/>
    <lineage>
        <taxon>Bacteria</taxon>
        <taxon>Pseudomonadati</taxon>
        <taxon>Pseudomonadota</taxon>
        <taxon>Alphaproteobacteria</taxon>
        <taxon>Rhodobacterales</taxon>
        <taxon>Roseobacteraceae</taxon>
        <taxon>Jannaschia</taxon>
    </lineage>
</organism>
<accession>A0A1H3TLL5</accession>
<dbReference type="AlphaFoldDB" id="A0A1H3TLL5"/>
<keyword evidence="9" id="KW-0010">Activator</keyword>
<dbReference type="InterPro" id="IPR000014">
    <property type="entry name" value="PAS"/>
</dbReference>
<name>A0A1H3TLL5_9RHOB</name>
<dbReference type="Proteomes" id="UP000198914">
    <property type="component" value="Unassembled WGS sequence"/>
</dbReference>
<evidence type="ECO:0000256" key="6">
    <source>
        <dbReference type="ARBA" id="ARBA00023012"/>
    </source>
</evidence>
<evidence type="ECO:0000256" key="8">
    <source>
        <dbReference type="ARBA" id="ARBA00023125"/>
    </source>
</evidence>
<feature type="coiled-coil region" evidence="11">
    <location>
        <begin position="263"/>
        <end position="301"/>
    </location>
</feature>
<evidence type="ECO:0000256" key="5">
    <source>
        <dbReference type="ARBA" id="ARBA00022840"/>
    </source>
</evidence>
<dbReference type="FunFam" id="3.40.50.300:FF:000006">
    <property type="entry name" value="DNA-binding transcriptional regulator NtrC"/>
    <property type="match status" value="1"/>
</dbReference>
<reference evidence="16" key="1">
    <citation type="submission" date="2016-10" db="EMBL/GenBank/DDBJ databases">
        <authorList>
            <person name="Varghese N."/>
            <person name="Submissions S."/>
        </authorList>
    </citation>
    <scope>NUCLEOTIDE SEQUENCE [LARGE SCALE GENOMIC DNA]</scope>
    <source>
        <strain evidence="16">DSM 100420</strain>
    </source>
</reference>
<comment type="function">
    <text evidence="1">Required for activation of most nif operons, which are directly involved in nitrogen fixation.</text>
</comment>
<dbReference type="CDD" id="cd00009">
    <property type="entry name" value="AAA"/>
    <property type="match status" value="1"/>
</dbReference>
<dbReference type="Pfam" id="PF25601">
    <property type="entry name" value="AAA_lid_14"/>
    <property type="match status" value="1"/>
</dbReference>
<dbReference type="CDD" id="cd00130">
    <property type="entry name" value="PAS"/>
    <property type="match status" value="1"/>
</dbReference>
<evidence type="ECO:0000256" key="10">
    <source>
        <dbReference type="ARBA" id="ARBA00023163"/>
    </source>
</evidence>
<dbReference type="PANTHER" id="PTHR32071:SF117">
    <property type="entry name" value="PTS-DEPENDENT DIHYDROXYACETONE KINASE OPERON REGULATORY PROTEIN-RELATED"/>
    <property type="match status" value="1"/>
</dbReference>
<dbReference type="PROSITE" id="PS00675">
    <property type="entry name" value="SIGMA54_INTERACT_1"/>
    <property type="match status" value="1"/>
</dbReference>
<dbReference type="InterPro" id="IPR002078">
    <property type="entry name" value="Sigma_54_int"/>
</dbReference>
<evidence type="ECO:0000256" key="9">
    <source>
        <dbReference type="ARBA" id="ARBA00023159"/>
    </source>
</evidence>
<dbReference type="SMART" id="SM00382">
    <property type="entry name" value="AAA"/>
    <property type="match status" value="1"/>
</dbReference>
<dbReference type="InterPro" id="IPR035965">
    <property type="entry name" value="PAS-like_dom_sf"/>
</dbReference>
<dbReference type="Pfam" id="PF13426">
    <property type="entry name" value="PAS_9"/>
    <property type="match status" value="1"/>
</dbReference>
<keyword evidence="5" id="KW-0067">ATP-binding</keyword>
<dbReference type="STRING" id="1244108.SAMN05444004_11778"/>
<feature type="domain" description="PAS" evidence="13">
    <location>
        <begin position="149"/>
        <end position="194"/>
    </location>
</feature>
<evidence type="ECO:0000313" key="15">
    <source>
        <dbReference type="EMBL" id="SDZ50239.1"/>
    </source>
</evidence>
<dbReference type="InterPro" id="IPR058031">
    <property type="entry name" value="AAA_lid_NorR"/>
</dbReference>
<dbReference type="InterPro" id="IPR025662">
    <property type="entry name" value="Sigma_54_int_dom_ATP-bd_1"/>
</dbReference>
<evidence type="ECO:0000259" key="13">
    <source>
        <dbReference type="PROSITE" id="PS50112"/>
    </source>
</evidence>
<evidence type="ECO:0000256" key="11">
    <source>
        <dbReference type="SAM" id="Coils"/>
    </source>
</evidence>
<dbReference type="GO" id="GO:0006355">
    <property type="term" value="P:regulation of DNA-templated transcription"/>
    <property type="evidence" value="ECO:0007669"/>
    <property type="project" value="InterPro"/>
</dbReference>
<dbReference type="Gene3D" id="3.30.450.20">
    <property type="entry name" value="PAS domain"/>
    <property type="match status" value="1"/>
</dbReference>
<protein>
    <recommendedName>
        <fullName evidence="3">Nif-specific regulatory protein</fullName>
    </recommendedName>
</protein>
<dbReference type="Gene3D" id="1.10.8.60">
    <property type="match status" value="1"/>
</dbReference>
<dbReference type="InterPro" id="IPR013767">
    <property type="entry name" value="PAS_fold"/>
</dbReference>
<sequence length="615" mass="67410">MISELESHTLVTPLPTVIVDAQTDRITSANALAAVFFDRADLPGAPFSRLVAPGLSELAVFAEEVAYRGTAWTRSLSVCRPDGSQASCEIKGRALTTEPLSLMLVFVDLTEMNHHARQAETDDLLRGGLLAWERAKTFFADLERGNQLILDAAGEGIYGINAEGKTTFVNGAAQDMLGWTSDDLIGRDIHAIIHHHHLNGDHYPVSDCPIYKTFRFEQVHRIEDEVFWRKDGQPIRVEYTSTPIYDHGVLAGAVVIFRDITSRKEQEKKLQGAMAEIADLRDRLEQENAYLQEEIASERAHHDIVGTSAATARVIARLEVAARLATPVLLTGESGSGKSLVASALHKESDRRRRPLIEVKCSAIAPDAMEAELFGQIRGAFAGALRDKPGRLELAHGGILHLDAVDALPLAQQAQMLDALETRTVTRLGDTRPRRVDIAVIASTNRSLAVEVAEGRFREDLYFHLNVLTINCPPLRERPEDIAPLAAHLLKLSCRRLGKPVPIVTEGTIRRLTGYAWPGNVRELANVIERGAILSDQGKLVVELPDGITPNPVAADVILTETDLTQMMRSNIVRCLNETGGRISGADGAAKKLGIKPTTLRSRIEKFGILRGDWG</sequence>
<gene>
    <name evidence="15" type="ORF">SAMN05444004_11778</name>
</gene>
<dbReference type="EMBL" id="FNPX01000017">
    <property type="protein sequence ID" value="SDZ50239.1"/>
    <property type="molecule type" value="Genomic_DNA"/>
</dbReference>
<dbReference type="GO" id="GO:0005524">
    <property type="term" value="F:ATP binding"/>
    <property type="evidence" value="ECO:0007669"/>
    <property type="project" value="UniProtKB-KW"/>
</dbReference>
<dbReference type="GO" id="GO:0003677">
    <property type="term" value="F:DNA binding"/>
    <property type="evidence" value="ECO:0007669"/>
    <property type="project" value="UniProtKB-KW"/>
</dbReference>
<keyword evidence="16" id="KW-1185">Reference proteome</keyword>
<dbReference type="SMART" id="SM00091">
    <property type="entry name" value="PAS"/>
    <property type="match status" value="2"/>
</dbReference>
<keyword evidence="7" id="KW-0805">Transcription regulation</keyword>
<keyword evidence="11" id="KW-0175">Coiled coil</keyword>
<evidence type="ECO:0000256" key="2">
    <source>
        <dbReference type="ARBA" id="ARBA00011135"/>
    </source>
</evidence>
<keyword evidence="6" id="KW-0902">Two-component regulatory system</keyword>
<dbReference type="OrthoDB" id="9805953at2"/>
<keyword evidence="10" id="KW-0804">Transcription</keyword>
<dbReference type="InterPro" id="IPR000700">
    <property type="entry name" value="PAS-assoc_C"/>
</dbReference>
<dbReference type="PROSITE" id="PS50045">
    <property type="entry name" value="SIGMA54_INTERACT_4"/>
    <property type="match status" value="1"/>
</dbReference>
<dbReference type="Pfam" id="PF00989">
    <property type="entry name" value="PAS"/>
    <property type="match status" value="1"/>
</dbReference>
<dbReference type="PROSITE" id="PS50113">
    <property type="entry name" value="PAC"/>
    <property type="match status" value="1"/>
</dbReference>
<keyword evidence="4" id="KW-0547">Nucleotide-binding</keyword>
<dbReference type="Pfam" id="PF00158">
    <property type="entry name" value="Sigma54_activat"/>
    <property type="match status" value="1"/>
</dbReference>
<dbReference type="SUPFAM" id="SSF55785">
    <property type="entry name" value="PYP-like sensor domain (PAS domain)"/>
    <property type="match status" value="2"/>
</dbReference>
<dbReference type="GO" id="GO:0000160">
    <property type="term" value="P:phosphorelay signal transduction system"/>
    <property type="evidence" value="ECO:0007669"/>
    <property type="project" value="UniProtKB-KW"/>
</dbReference>
<dbReference type="Gene3D" id="1.10.10.60">
    <property type="entry name" value="Homeodomain-like"/>
    <property type="match status" value="1"/>
</dbReference>
<feature type="domain" description="Sigma-54 factor interaction" evidence="12">
    <location>
        <begin position="304"/>
        <end position="533"/>
    </location>
</feature>
<evidence type="ECO:0000256" key="1">
    <source>
        <dbReference type="ARBA" id="ARBA00002167"/>
    </source>
</evidence>
<comment type="subunit">
    <text evidence="2">Interacts with sigma-54.</text>
</comment>
<dbReference type="InterPro" id="IPR025944">
    <property type="entry name" value="Sigma_54_int_dom_CS"/>
</dbReference>
<dbReference type="NCBIfam" id="TIGR00229">
    <property type="entry name" value="sensory_box"/>
    <property type="match status" value="1"/>
</dbReference>
<dbReference type="PROSITE" id="PS00688">
    <property type="entry name" value="SIGMA54_INTERACT_3"/>
    <property type="match status" value="1"/>
</dbReference>
<dbReference type="InterPro" id="IPR027417">
    <property type="entry name" value="P-loop_NTPase"/>
</dbReference>
<evidence type="ECO:0000256" key="3">
    <source>
        <dbReference type="ARBA" id="ARBA00015308"/>
    </source>
</evidence>
<evidence type="ECO:0000259" key="14">
    <source>
        <dbReference type="PROSITE" id="PS50113"/>
    </source>
</evidence>
<dbReference type="SMART" id="SM00086">
    <property type="entry name" value="PAC"/>
    <property type="match status" value="2"/>
</dbReference>
<evidence type="ECO:0000256" key="4">
    <source>
        <dbReference type="ARBA" id="ARBA00022741"/>
    </source>
</evidence>
<dbReference type="PROSITE" id="PS50112">
    <property type="entry name" value="PAS"/>
    <property type="match status" value="1"/>
</dbReference>
<dbReference type="Gene3D" id="3.40.50.300">
    <property type="entry name" value="P-loop containing nucleotide triphosphate hydrolases"/>
    <property type="match status" value="1"/>
</dbReference>
<proteinExistence type="predicted"/>
<evidence type="ECO:0000259" key="12">
    <source>
        <dbReference type="PROSITE" id="PS50045"/>
    </source>
</evidence>
<evidence type="ECO:0000313" key="16">
    <source>
        <dbReference type="Proteomes" id="UP000198914"/>
    </source>
</evidence>